<evidence type="ECO:0000256" key="3">
    <source>
        <dbReference type="ARBA" id="ARBA00023235"/>
    </source>
</evidence>
<dbReference type="GO" id="GO:0120159">
    <property type="term" value="F:rRNA pseudouridine synthase activity"/>
    <property type="evidence" value="ECO:0007669"/>
    <property type="project" value="UniProtKB-ARBA"/>
</dbReference>
<dbReference type="InterPro" id="IPR050188">
    <property type="entry name" value="RluA_PseudoU_synthase"/>
</dbReference>
<dbReference type="InterPro" id="IPR006225">
    <property type="entry name" value="PsdUridine_synth_RluC/D"/>
</dbReference>
<dbReference type="RefSeq" id="WP_133464889.1">
    <property type="nucleotide sequence ID" value="NZ_SNWI01000004.1"/>
</dbReference>
<feature type="compositionally biased region" description="Acidic residues" evidence="7">
    <location>
        <begin position="9"/>
        <end position="20"/>
    </location>
</feature>
<accession>A0A4R6H565</accession>
<dbReference type="SUPFAM" id="SSF55174">
    <property type="entry name" value="Alpha-L RNA-binding motif"/>
    <property type="match status" value="1"/>
</dbReference>
<reference evidence="9 10" key="1">
    <citation type="submission" date="2019-03" db="EMBL/GenBank/DDBJ databases">
        <title>Freshwater and sediment microbial communities from various areas in North America, analyzing microbe dynamics in response to fracking.</title>
        <authorList>
            <person name="Lamendella R."/>
        </authorList>
    </citation>
    <scope>NUCLEOTIDE SEQUENCE [LARGE SCALE GENOMIC DNA]</scope>
    <source>
        <strain evidence="9 10">114D</strain>
    </source>
</reference>
<dbReference type="NCBIfam" id="TIGR00005">
    <property type="entry name" value="rluA_subfam"/>
    <property type="match status" value="1"/>
</dbReference>
<gene>
    <name evidence="9" type="ORF">DET52_10496</name>
</gene>
<dbReference type="InterPro" id="IPR006145">
    <property type="entry name" value="PsdUridine_synth_RsuA/RluA"/>
</dbReference>
<sequence length="352" mass="40334">MVEDKDMRDDEELDEPEEGGMYEHYKLEVDPGQKLLRVDKYLVNRIDNASRSRIQAAADAGNILVNGESVKSNYKVKPGDEVSIVMDFPRRELKIIPEDIPLNIVYEDDELLVVNKQPGLVVHPGHGNYTGTLVNALAYYYKDLPLFKTTDPRPGLVHRIDKNTSGLMVVAKTERAKIKLAQQFFEKTTKRQYVALVWGNLKEPAGTIEGNIGRSMKDRQIFTVYPEGDHGKHAVTHYKVLEELGYVNLIQCQLETGRTHQIRVHMKYLGHPLFNDDTYGGDQVLRGTTFSKYKQFVHNCFKMLPRQALHAKTLGFVHPVTGEEMLFDSELPDDMIQVIDRWRDYISNRSID</sequence>
<protein>
    <recommendedName>
        <fullName evidence="6">Pseudouridine synthase</fullName>
        <ecNumber evidence="6">5.4.99.-</ecNumber>
    </recommendedName>
</protein>
<dbReference type="InterPro" id="IPR002942">
    <property type="entry name" value="S4_RNA-bd"/>
</dbReference>
<dbReference type="PANTHER" id="PTHR21600">
    <property type="entry name" value="MITOCHONDRIAL RNA PSEUDOURIDINE SYNTHASE"/>
    <property type="match status" value="1"/>
</dbReference>
<feature type="active site" evidence="4">
    <location>
        <position position="161"/>
    </location>
</feature>
<evidence type="ECO:0000256" key="6">
    <source>
        <dbReference type="RuleBase" id="RU362028"/>
    </source>
</evidence>
<organism evidence="9 10">
    <name type="scientific">Sunxiuqinia elliptica</name>
    <dbReference type="NCBI Taxonomy" id="655355"/>
    <lineage>
        <taxon>Bacteria</taxon>
        <taxon>Pseudomonadati</taxon>
        <taxon>Bacteroidota</taxon>
        <taxon>Bacteroidia</taxon>
        <taxon>Marinilabiliales</taxon>
        <taxon>Prolixibacteraceae</taxon>
        <taxon>Sunxiuqinia</taxon>
    </lineage>
</organism>
<keyword evidence="2 5" id="KW-0694">RNA-binding</keyword>
<name>A0A4R6H565_9BACT</name>
<dbReference type="Pfam" id="PF00849">
    <property type="entry name" value="PseudoU_synth_2"/>
    <property type="match status" value="1"/>
</dbReference>
<dbReference type="Gene3D" id="3.10.290.10">
    <property type="entry name" value="RNA-binding S4 domain"/>
    <property type="match status" value="1"/>
</dbReference>
<evidence type="ECO:0000313" key="10">
    <source>
        <dbReference type="Proteomes" id="UP000294848"/>
    </source>
</evidence>
<comment type="similarity">
    <text evidence="1 6">Belongs to the pseudouridine synthase RluA family.</text>
</comment>
<feature type="domain" description="RNA-binding S4" evidence="8">
    <location>
        <begin position="36"/>
        <end position="101"/>
    </location>
</feature>
<dbReference type="PROSITE" id="PS50889">
    <property type="entry name" value="S4"/>
    <property type="match status" value="1"/>
</dbReference>
<dbReference type="SUPFAM" id="SSF55120">
    <property type="entry name" value="Pseudouridine synthase"/>
    <property type="match status" value="1"/>
</dbReference>
<proteinExistence type="inferred from homology"/>
<evidence type="ECO:0000256" key="5">
    <source>
        <dbReference type="PROSITE-ProRule" id="PRU00182"/>
    </source>
</evidence>
<dbReference type="AlphaFoldDB" id="A0A4R6H565"/>
<evidence type="ECO:0000313" key="9">
    <source>
        <dbReference type="EMBL" id="TDO02631.1"/>
    </source>
</evidence>
<dbReference type="InterPro" id="IPR036986">
    <property type="entry name" value="S4_RNA-bd_sf"/>
</dbReference>
<dbReference type="OrthoDB" id="9807829at2"/>
<dbReference type="CDD" id="cd02869">
    <property type="entry name" value="PseudoU_synth_RluA_like"/>
    <property type="match status" value="1"/>
</dbReference>
<dbReference type="PANTHER" id="PTHR21600:SF44">
    <property type="entry name" value="RIBOSOMAL LARGE SUBUNIT PSEUDOURIDINE SYNTHASE D"/>
    <property type="match status" value="1"/>
</dbReference>
<dbReference type="InterPro" id="IPR006224">
    <property type="entry name" value="PsdUridine_synth_RluA-like_CS"/>
</dbReference>
<feature type="region of interest" description="Disordered" evidence="7">
    <location>
        <begin position="1"/>
        <end position="20"/>
    </location>
</feature>
<dbReference type="CDD" id="cd00165">
    <property type="entry name" value="S4"/>
    <property type="match status" value="1"/>
</dbReference>
<dbReference type="SMART" id="SM00363">
    <property type="entry name" value="S4"/>
    <property type="match status" value="1"/>
</dbReference>
<dbReference type="GO" id="GO:0000455">
    <property type="term" value="P:enzyme-directed rRNA pseudouridine synthesis"/>
    <property type="evidence" value="ECO:0007669"/>
    <property type="project" value="UniProtKB-ARBA"/>
</dbReference>
<comment type="function">
    <text evidence="6">Responsible for synthesis of pseudouridine from uracil.</text>
</comment>
<dbReference type="InterPro" id="IPR020103">
    <property type="entry name" value="PsdUridine_synth_cat_dom_sf"/>
</dbReference>
<evidence type="ECO:0000259" key="8">
    <source>
        <dbReference type="SMART" id="SM00363"/>
    </source>
</evidence>
<keyword evidence="3 6" id="KW-0413">Isomerase</keyword>
<evidence type="ECO:0000256" key="4">
    <source>
        <dbReference type="PIRSR" id="PIRSR606225-1"/>
    </source>
</evidence>
<dbReference type="EMBL" id="SNWI01000004">
    <property type="protein sequence ID" value="TDO02631.1"/>
    <property type="molecule type" value="Genomic_DNA"/>
</dbReference>
<dbReference type="Proteomes" id="UP000294848">
    <property type="component" value="Unassembled WGS sequence"/>
</dbReference>
<dbReference type="GO" id="GO:0003723">
    <property type="term" value="F:RNA binding"/>
    <property type="evidence" value="ECO:0007669"/>
    <property type="project" value="UniProtKB-KW"/>
</dbReference>
<dbReference type="PROSITE" id="PS01129">
    <property type="entry name" value="PSI_RLU"/>
    <property type="match status" value="1"/>
</dbReference>
<comment type="catalytic activity">
    <reaction evidence="6">
        <text>a uridine in RNA = a pseudouridine in RNA</text>
        <dbReference type="Rhea" id="RHEA:48348"/>
        <dbReference type="Rhea" id="RHEA-COMP:12068"/>
        <dbReference type="Rhea" id="RHEA-COMP:12069"/>
        <dbReference type="ChEBI" id="CHEBI:65314"/>
        <dbReference type="ChEBI" id="CHEBI:65315"/>
    </reaction>
</comment>
<dbReference type="EC" id="5.4.99.-" evidence="6"/>
<dbReference type="FunFam" id="3.30.2350.10:FF:000006">
    <property type="entry name" value="Pseudouridine synthase"/>
    <property type="match status" value="1"/>
</dbReference>
<dbReference type="Gene3D" id="3.30.2350.10">
    <property type="entry name" value="Pseudouridine synthase"/>
    <property type="match status" value="1"/>
</dbReference>
<evidence type="ECO:0000256" key="2">
    <source>
        <dbReference type="ARBA" id="ARBA00022884"/>
    </source>
</evidence>
<comment type="caution">
    <text evidence="9">The sequence shown here is derived from an EMBL/GenBank/DDBJ whole genome shotgun (WGS) entry which is preliminary data.</text>
</comment>
<evidence type="ECO:0000256" key="1">
    <source>
        <dbReference type="ARBA" id="ARBA00010876"/>
    </source>
</evidence>
<dbReference type="Pfam" id="PF01479">
    <property type="entry name" value="S4"/>
    <property type="match status" value="1"/>
</dbReference>
<evidence type="ECO:0000256" key="7">
    <source>
        <dbReference type="SAM" id="MobiDB-lite"/>
    </source>
</evidence>